<evidence type="ECO:0000256" key="1">
    <source>
        <dbReference type="SAM" id="MobiDB-lite"/>
    </source>
</evidence>
<name>A0A4S4MWP0_9APHY</name>
<feature type="region of interest" description="Disordered" evidence="1">
    <location>
        <begin position="1084"/>
        <end position="1104"/>
    </location>
</feature>
<gene>
    <name evidence="2" type="ORF">EUX98_g3394</name>
</gene>
<organism evidence="2 3">
    <name type="scientific">Antrodiella citrinella</name>
    <dbReference type="NCBI Taxonomy" id="2447956"/>
    <lineage>
        <taxon>Eukaryota</taxon>
        <taxon>Fungi</taxon>
        <taxon>Dikarya</taxon>
        <taxon>Basidiomycota</taxon>
        <taxon>Agaricomycotina</taxon>
        <taxon>Agaricomycetes</taxon>
        <taxon>Polyporales</taxon>
        <taxon>Steccherinaceae</taxon>
        <taxon>Antrodiella</taxon>
    </lineage>
</organism>
<protein>
    <submittedName>
        <fullName evidence="2">Uncharacterized protein</fullName>
    </submittedName>
</protein>
<dbReference type="OrthoDB" id="5599613at2759"/>
<proteinExistence type="predicted"/>
<feature type="compositionally biased region" description="Low complexity" evidence="1">
    <location>
        <begin position="196"/>
        <end position="222"/>
    </location>
</feature>
<keyword evidence="3" id="KW-1185">Reference proteome</keyword>
<feature type="compositionally biased region" description="Polar residues" evidence="1">
    <location>
        <begin position="250"/>
        <end position="264"/>
    </location>
</feature>
<feature type="region of interest" description="Disordered" evidence="1">
    <location>
        <begin position="1"/>
        <end position="265"/>
    </location>
</feature>
<feature type="region of interest" description="Disordered" evidence="1">
    <location>
        <begin position="342"/>
        <end position="375"/>
    </location>
</feature>
<feature type="compositionally biased region" description="Basic residues" evidence="1">
    <location>
        <begin position="1"/>
        <end position="13"/>
    </location>
</feature>
<sequence length="1104" mass="119314">MSKTSKRPVKGNKHVTDYFTRSSVTSSSTSASDQLSGQSQPTTSSQPASAKAKAPATSQGSSQRRTSTYAKDKNIHLPPSDVISISSGSTGHISVSSDTRSHITISSSSSSPVVVTGMNKSKKAKESSSSEIELVSIKESSKTRMAPPPSRSRTSVRRVPQRIQLGGRPLKRKLELDSDSDGPIIEKAPYLGTNNSMSSLPPVSSTSSPSGPLSSLQPLTPSEQLHSLPSDDAASVVSATVSKRIRLTPPVSSKLPTAVSTAVSDNEADIEDVIPSSQSVEHELIPLKQVVKDPVQTRMEVDRWRQETAPGDQSPIDIPADHFEIPEVPMDVDIDAGVSASVTLAGSSGSSPEPPSDHSTLTSAGEDSQSSEGEVSAQLLVASQFAATALSVSPKKQHVEDDNSFIAPLESRSPTPPPTEHIAAPTTPIALDTATKTQNIIDEVRRARMVTSSPEVPMLEFQDELSSSDDDFYDTFFAKDVDPQIASSPLTSPSSFSPEPDAQRYSLRKRSPVAGPSGESSYAVSSKMPQLVSVASNDSRRASSSKKANPLDALLKEKHRVEKRGGGTEAFAAAEAAVAMVAQIKKSKGKGVAVAPEDIEFANEEDAMRFAFGGSYGVASHPDDEDDAHEDFSKYLNGKKGAVVGKILQKDREGFASEARMAKATRGVPLWFPAPLRLTGRKKSLDRKVALPSLPVESAEIQVNPILRTLEAAVKRSDVARVGMMLRPECMAMIPQEHYAPLFDWLYDIAFKISETTSINSVFRALEYISAHCEDNVLMSHDQLSMTLLRLGAQPLVLGMMDVDAPEERISEDRRDNLLVHVASLLVALFRNHCLSTQELPDFIESLLLVALDVATFREGHDAIVNGVNAILACIEDSDAGRLLEAEICRRVVSRMCDLEPINKAYLLSLFNRGCPQNARIARWIAYVHMLQLNSSVMCSYSALPPLRPIVALLSPAVGSMEAFDIPGKMQEEGYFEELNHNVDILNIALTDIDEYVRDETKAAPFEVEGSGTSTPNNNAEKSQTELEAAKTLLDKLHGKIADTRAAHLDRSRVKAALQHLSFRVHYQRLAWLRSATGGGMGKPHNIRGYFGPTPIPKPTILTE</sequence>
<feature type="compositionally biased region" description="Low complexity" evidence="1">
    <location>
        <begin position="127"/>
        <end position="138"/>
    </location>
</feature>
<feature type="compositionally biased region" description="Polar residues" evidence="1">
    <location>
        <begin position="357"/>
        <end position="373"/>
    </location>
</feature>
<accession>A0A4S4MWP0</accession>
<reference evidence="2 3" key="1">
    <citation type="submission" date="2019-02" db="EMBL/GenBank/DDBJ databases">
        <title>Genome sequencing of the rare red list fungi Antrodiella citrinella (Flaviporus citrinellus).</title>
        <authorList>
            <person name="Buettner E."/>
            <person name="Kellner H."/>
        </authorList>
    </citation>
    <scope>NUCLEOTIDE SEQUENCE [LARGE SCALE GENOMIC DNA]</scope>
    <source>
        <strain evidence="2 3">DSM 108506</strain>
    </source>
</reference>
<feature type="compositionally biased region" description="Polar residues" evidence="1">
    <location>
        <begin position="518"/>
        <end position="537"/>
    </location>
</feature>
<evidence type="ECO:0000313" key="2">
    <source>
        <dbReference type="EMBL" id="THH30794.1"/>
    </source>
</evidence>
<feature type="compositionally biased region" description="Low complexity" evidence="1">
    <location>
        <begin position="22"/>
        <end position="68"/>
    </location>
</feature>
<feature type="compositionally biased region" description="Low complexity" evidence="1">
    <location>
        <begin position="487"/>
        <end position="500"/>
    </location>
</feature>
<dbReference type="AlphaFoldDB" id="A0A4S4MWP0"/>
<feature type="region of interest" description="Disordered" evidence="1">
    <location>
        <begin position="484"/>
        <end position="560"/>
    </location>
</feature>
<dbReference type="EMBL" id="SGPM01000068">
    <property type="protein sequence ID" value="THH30794.1"/>
    <property type="molecule type" value="Genomic_DNA"/>
</dbReference>
<evidence type="ECO:0000313" key="3">
    <source>
        <dbReference type="Proteomes" id="UP000308730"/>
    </source>
</evidence>
<comment type="caution">
    <text evidence="2">The sequence shown here is derived from an EMBL/GenBank/DDBJ whole genome shotgun (WGS) entry which is preliminary data.</text>
</comment>
<dbReference type="Proteomes" id="UP000308730">
    <property type="component" value="Unassembled WGS sequence"/>
</dbReference>
<feature type="compositionally biased region" description="Low complexity" evidence="1">
    <location>
        <begin position="82"/>
        <end position="111"/>
    </location>
</feature>